<evidence type="ECO:0000313" key="2">
    <source>
        <dbReference type="EMBL" id="KZT40002.1"/>
    </source>
</evidence>
<keyword evidence="3" id="KW-1185">Reference proteome</keyword>
<dbReference type="AlphaFoldDB" id="A0A166EVT8"/>
<dbReference type="EMBL" id="KV428038">
    <property type="protein sequence ID" value="KZT40002.1"/>
    <property type="molecule type" value="Genomic_DNA"/>
</dbReference>
<dbReference type="GO" id="GO:0016491">
    <property type="term" value="F:oxidoreductase activity"/>
    <property type="evidence" value="ECO:0007669"/>
    <property type="project" value="InterPro"/>
</dbReference>
<dbReference type="PANTHER" id="PTHR34598">
    <property type="entry name" value="BLL6449 PROTEIN"/>
    <property type="match status" value="1"/>
</dbReference>
<evidence type="ECO:0000313" key="3">
    <source>
        <dbReference type="Proteomes" id="UP000076798"/>
    </source>
</evidence>
<reference evidence="2 3" key="1">
    <citation type="journal article" date="2016" name="Mol. Biol. Evol.">
        <title>Comparative Genomics of Early-Diverging Mushroom-Forming Fungi Provides Insights into the Origins of Lignocellulose Decay Capabilities.</title>
        <authorList>
            <person name="Nagy L.G."/>
            <person name="Riley R."/>
            <person name="Tritt A."/>
            <person name="Adam C."/>
            <person name="Daum C."/>
            <person name="Floudas D."/>
            <person name="Sun H."/>
            <person name="Yadav J.S."/>
            <person name="Pangilinan J."/>
            <person name="Larsson K.H."/>
            <person name="Matsuura K."/>
            <person name="Barry K."/>
            <person name="Labutti K."/>
            <person name="Kuo R."/>
            <person name="Ohm R.A."/>
            <person name="Bhattacharya S.S."/>
            <person name="Shirouzu T."/>
            <person name="Yoshinaga Y."/>
            <person name="Martin F.M."/>
            <person name="Grigoriev I.V."/>
            <person name="Hibbett D.S."/>
        </authorList>
    </citation>
    <scope>NUCLEOTIDE SEQUENCE [LARGE SCALE GENOMIC DNA]</scope>
    <source>
        <strain evidence="2 3">HHB10207 ss-3</strain>
    </source>
</reference>
<evidence type="ECO:0000256" key="1">
    <source>
        <dbReference type="ARBA" id="ARBA00023604"/>
    </source>
</evidence>
<name>A0A166EVT8_9AGAM</name>
<protein>
    <recommendedName>
        <fullName evidence="4">Methyltransferase</fullName>
    </recommendedName>
</protein>
<dbReference type="PANTHER" id="PTHR34598:SF3">
    <property type="entry name" value="OXIDOREDUCTASE AN1597"/>
    <property type="match status" value="1"/>
</dbReference>
<evidence type="ECO:0008006" key="4">
    <source>
        <dbReference type="Google" id="ProtNLM"/>
    </source>
</evidence>
<sequence>MSVAVSTTLNYFTTPTLDGLKPWSKTLPNPETGKRESNWTSQNYEVKITNVRGDEDTGLDVSGFEFFNEPTQLKDFNDEEKIKETYYAEAISIIKKHTGASRVVIFDHTIRRHDPNANGDHPSNRQPARLVHVDQSAPAAVARVHRHLPPEDVPGLLSKRFQIINLWRPISHPADESPLALCDFRSINKGEDLVPHTLRYPDRDGETYTVKYNPNHKWKYLKGMKPDEGVLIKCFDSINDGSVAELTPHTAFIDPTTPKDAPLRQSIELRTLVFYD</sequence>
<comment type="similarity">
    <text evidence="1">Belongs to the asaB hydroxylase/desaturase family.</text>
</comment>
<gene>
    <name evidence="2" type="ORF">SISSUDRAFT_1019414</name>
</gene>
<organism evidence="2 3">
    <name type="scientific">Sistotremastrum suecicum HHB10207 ss-3</name>
    <dbReference type="NCBI Taxonomy" id="1314776"/>
    <lineage>
        <taxon>Eukaryota</taxon>
        <taxon>Fungi</taxon>
        <taxon>Dikarya</taxon>
        <taxon>Basidiomycota</taxon>
        <taxon>Agaricomycotina</taxon>
        <taxon>Agaricomycetes</taxon>
        <taxon>Sistotremastrales</taxon>
        <taxon>Sistotremastraceae</taxon>
        <taxon>Sistotremastrum</taxon>
    </lineage>
</organism>
<dbReference type="STRING" id="1314776.A0A166EVT8"/>
<dbReference type="NCBIfam" id="NF041278">
    <property type="entry name" value="CmcJ_NvfI_EfuI"/>
    <property type="match status" value="1"/>
</dbReference>
<accession>A0A166EVT8</accession>
<dbReference type="InterPro" id="IPR044053">
    <property type="entry name" value="AsaB-like"/>
</dbReference>
<dbReference type="OrthoDB" id="412788at2759"/>
<proteinExistence type="inferred from homology"/>
<dbReference type="Proteomes" id="UP000076798">
    <property type="component" value="Unassembled WGS sequence"/>
</dbReference>